<sequence>MSVPRTIPSTAIIIAFTSSITVWIAELFIIFLNPPTCAEMEFSASFGRTPEPPINAPQLLSLIILLSQ</sequence>
<comment type="caution">
    <text evidence="2">The sequence shown here is derived from an EMBL/GenBank/DDBJ whole genome shotgun (WGS) entry which is preliminary data.</text>
</comment>
<dbReference type="AlphaFoldDB" id="A0A9W9VAE5"/>
<protein>
    <submittedName>
        <fullName evidence="2">Uncharacterized protein</fullName>
    </submittedName>
</protein>
<feature type="transmembrane region" description="Helical" evidence="1">
    <location>
        <begin position="12"/>
        <end position="32"/>
    </location>
</feature>
<keyword evidence="1" id="KW-0472">Membrane</keyword>
<proteinExistence type="predicted"/>
<dbReference type="EMBL" id="JAPZBT010000002">
    <property type="protein sequence ID" value="KAJ5372295.1"/>
    <property type="molecule type" value="Genomic_DNA"/>
</dbReference>
<keyword evidence="1" id="KW-1133">Transmembrane helix</keyword>
<dbReference type="RefSeq" id="XP_056578281.1">
    <property type="nucleotide sequence ID" value="XM_056722031.1"/>
</dbReference>
<gene>
    <name evidence="2" type="ORF">N7517_004301</name>
</gene>
<reference evidence="2" key="2">
    <citation type="journal article" date="2023" name="IMA Fungus">
        <title>Comparative genomic study of the Penicillium genus elucidates a diverse pangenome and 15 lateral gene transfer events.</title>
        <authorList>
            <person name="Petersen C."/>
            <person name="Sorensen T."/>
            <person name="Nielsen M.R."/>
            <person name="Sondergaard T.E."/>
            <person name="Sorensen J.L."/>
            <person name="Fitzpatrick D.A."/>
            <person name="Frisvad J.C."/>
            <person name="Nielsen K.L."/>
        </authorList>
    </citation>
    <scope>NUCLEOTIDE SEQUENCE</scope>
    <source>
        <strain evidence="2">IBT 3081</strain>
    </source>
</reference>
<keyword evidence="1" id="KW-0812">Transmembrane</keyword>
<keyword evidence="3" id="KW-1185">Reference proteome</keyword>
<name>A0A9W9VAE5_9EURO</name>
<dbReference type="Proteomes" id="UP001147752">
    <property type="component" value="Unassembled WGS sequence"/>
</dbReference>
<dbReference type="GeneID" id="81461214"/>
<accession>A0A9W9VAE5</accession>
<evidence type="ECO:0000313" key="2">
    <source>
        <dbReference type="EMBL" id="KAJ5372295.1"/>
    </source>
</evidence>
<evidence type="ECO:0000256" key="1">
    <source>
        <dbReference type="SAM" id="Phobius"/>
    </source>
</evidence>
<reference evidence="2" key="1">
    <citation type="submission" date="2022-12" db="EMBL/GenBank/DDBJ databases">
        <authorList>
            <person name="Petersen C."/>
        </authorList>
    </citation>
    <scope>NUCLEOTIDE SEQUENCE</scope>
    <source>
        <strain evidence="2">IBT 3081</strain>
    </source>
</reference>
<organism evidence="2 3">
    <name type="scientific">Penicillium concentricum</name>
    <dbReference type="NCBI Taxonomy" id="293559"/>
    <lineage>
        <taxon>Eukaryota</taxon>
        <taxon>Fungi</taxon>
        <taxon>Dikarya</taxon>
        <taxon>Ascomycota</taxon>
        <taxon>Pezizomycotina</taxon>
        <taxon>Eurotiomycetes</taxon>
        <taxon>Eurotiomycetidae</taxon>
        <taxon>Eurotiales</taxon>
        <taxon>Aspergillaceae</taxon>
        <taxon>Penicillium</taxon>
    </lineage>
</organism>
<evidence type="ECO:0000313" key="3">
    <source>
        <dbReference type="Proteomes" id="UP001147752"/>
    </source>
</evidence>